<sequence>MVISNLDHLSVVSEKEVKGGLALANALTFSTAIGNAFSSTFTNAQTGVISAIGFKSSASLSQASAAANV</sequence>
<name>A0A5B8NJ98_9CHRO</name>
<dbReference type="Proteomes" id="UP000318453">
    <property type="component" value="Chromosome"/>
</dbReference>
<evidence type="ECO:0000313" key="1">
    <source>
        <dbReference type="EMBL" id="QDZ39342.1"/>
    </source>
</evidence>
<organism evidence="1 2">
    <name type="scientific">Euhalothece natronophila Z-M001</name>
    <dbReference type="NCBI Taxonomy" id="522448"/>
    <lineage>
        <taxon>Bacteria</taxon>
        <taxon>Bacillati</taxon>
        <taxon>Cyanobacteriota</taxon>
        <taxon>Cyanophyceae</taxon>
        <taxon>Oscillatoriophycideae</taxon>
        <taxon>Chroococcales</taxon>
        <taxon>Halothecacae</taxon>
        <taxon>Halothece cluster</taxon>
        <taxon>Euhalothece</taxon>
    </lineage>
</organism>
<protein>
    <submittedName>
        <fullName evidence="1">Uncharacterized protein</fullName>
    </submittedName>
</protein>
<dbReference type="RefSeq" id="WP_146294945.1">
    <property type="nucleotide sequence ID" value="NZ_CP042326.1"/>
</dbReference>
<dbReference type="EMBL" id="CP042326">
    <property type="protein sequence ID" value="QDZ39342.1"/>
    <property type="molecule type" value="Genomic_DNA"/>
</dbReference>
<dbReference type="AlphaFoldDB" id="A0A5B8NJ98"/>
<dbReference type="KEGG" id="enn:FRE64_05010"/>
<accession>A0A5B8NJ98</accession>
<reference evidence="1" key="1">
    <citation type="submission" date="2019-08" db="EMBL/GenBank/DDBJ databases">
        <title>Carotenoids and Carotenoid Binding Proteins in the Halophilic Cyanobacterium Euhalothece sp. ZM00.</title>
        <authorList>
            <person name="Cho S.M."/>
            <person name="Song J.Y."/>
            <person name="Park Y.-I."/>
        </authorList>
    </citation>
    <scope>NUCLEOTIDE SEQUENCE [LARGE SCALE GENOMIC DNA]</scope>
    <source>
        <strain evidence="1">Z-M001</strain>
    </source>
</reference>
<proteinExistence type="predicted"/>
<gene>
    <name evidence="1" type="ORF">FRE64_05010</name>
</gene>
<keyword evidence="2" id="KW-1185">Reference proteome</keyword>
<evidence type="ECO:0000313" key="2">
    <source>
        <dbReference type="Proteomes" id="UP000318453"/>
    </source>
</evidence>